<dbReference type="SMART" id="SM00278">
    <property type="entry name" value="HhH1"/>
    <property type="match status" value="2"/>
</dbReference>
<feature type="region of interest" description="Flexible linker" evidence="6">
    <location>
        <begin position="140"/>
        <end position="152"/>
    </location>
</feature>
<feature type="region of interest" description="Domain III" evidence="6">
    <location>
        <begin position="153"/>
        <end position="201"/>
    </location>
</feature>
<keyword evidence="5 6" id="KW-0234">DNA repair</keyword>
<dbReference type="GO" id="GO:0000400">
    <property type="term" value="F:four-way junction DNA binding"/>
    <property type="evidence" value="ECO:0007669"/>
    <property type="project" value="UniProtKB-UniRule"/>
</dbReference>
<dbReference type="GO" id="GO:0005737">
    <property type="term" value="C:cytoplasm"/>
    <property type="evidence" value="ECO:0007669"/>
    <property type="project" value="UniProtKB-SubCell"/>
</dbReference>
<sequence length="201" mass="21715">MIASLKGVVTYKSPQLRKDSYFVIEAGGVGYKVYAPLSNLKKMSEGKTVTAYTYLAVSERAMDLYGFLDPADKTFFTLLLEVPGIGPKSALGILDKTTMAEVQRAILDNDPEVLTQLAGLSEKTAEKIIVALKSKVESLTARPRGGKQAPAERSADSEAFEALVSIGYSAIEARRALNQVDQKIADSSQRVKAALKLLAQK</sequence>
<dbReference type="InterPro" id="IPR012340">
    <property type="entry name" value="NA-bd_OB-fold"/>
</dbReference>
<dbReference type="HAMAP" id="MF_00031">
    <property type="entry name" value="DNA_HJ_migration_RuvA"/>
    <property type="match status" value="1"/>
</dbReference>
<dbReference type="NCBIfam" id="TIGR00084">
    <property type="entry name" value="ruvA"/>
    <property type="match status" value="1"/>
</dbReference>
<comment type="domain">
    <text evidence="6">Has three domains with a flexible linker between the domains II and III and assumes an 'L' shape. Domain III is highly mobile and contacts RuvB.</text>
</comment>
<comment type="subunit">
    <text evidence="6">Homotetramer. Forms an RuvA(8)-RuvB(12)-Holliday junction (HJ) complex. HJ DNA is sandwiched between 2 RuvA tetramers; dsDNA enters through RuvA and exits via RuvB. An RuvB hexamer assembles on each DNA strand where it exits the tetramer. Each RuvB hexamer is contacted by two RuvA subunits (via domain III) on 2 adjacent RuvB subunits; this complex drives branch migration. In the full resolvosome a probable DNA-RuvA(4)-RuvB(12)-RuvC(2) complex forms which resolves the HJ.</text>
</comment>
<dbReference type="STRING" id="1797542.A3J59_01605"/>
<evidence type="ECO:0000313" key="9">
    <source>
        <dbReference type="Proteomes" id="UP000177310"/>
    </source>
</evidence>
<dbReference type="SUPFAM" id="SSF46929">
    <property type="entry name" value="DNA helicase RuvA subunit, C-terminal domain"/>
    <property type="match status" value="1"/>
</dbReference>
<dbReference type="GO" id="GO:0005524">
    <property type="term" value="F:ATP binding"/>
    <property type="evidence" value="ECO:0007669"/>
    <property type="project" value="InterPro"/>
</dbReference>
<dbReference type="InterPro" id="IPR013849">
    <property type="entry name" value="DNA_helicase_Holl-junc_RuvA_I"/>
</dbReference>
<keyword evidence="8" id="KW-0547">Nucleotide-binding</keyword>
<evidence type="ECO:0000259" key="7">
    <source>
        <dbReference type="SMART" id="SM00278"/>
    </source>
</evidence>
<dbReference type="Pfam" id="PF07499">
    <property type="entry name" value="RuvA_C"/>
    <property type="match status" value="1"/>
</dbReference>
<dbReference type="Gene3D" id="2.40.50.140">
    <property type="entry name" value="Nucleic acid-binding proteins"/>
    <property type="match status" value="1"/>
</dbReference>
<comment type="similarity">
    <text evidence="6">Belongs to the RuvA family.</text>
</comment>
<dbReference type="CDD" id="cd14332">
    <property type="entry name" value="UBA_RuvA_C"/>
    <property type="match status" value="1"/>
</dbReference>
<evidence type="ECO:0000256" key="1">
    <source>
        <dbReference type="ARBA" id="ARBA00022490"/>
    </source>
</evidence>
<dbReference type="InterPro" id="IPR036267">
    <property type="entry name" value="RuvA_C_sf"/>
</dbReference>
<comment type="caution">
    <text evidence="6">Lacks conserved residue(s) required for the propagation of feature annotation.</text>
</comment>
<dbReference type="SUPFAM" id="SSF47781">
    <property type="entry name" value="RuvA domain 2-like"/>
    <property type="match status" value="1"/>
</dbReference>
<dbReference type="AlphaFoldDB" id="A0A1G1YFA2"/>
<dbReference type="Gene3D" id="1.10.150.20">
    <property type="entry name" value="5' to 3' exonuclease, C-terminal subdomain"/>
    <property type="match status" value="1"/>
</dbReference>
<dbReference type="SUPFAM" id="SSF50249">
    <property type="entry name" value="Nucleic acid-binding proteins"/>
    <property type="match status" value="1"/>
</dbReference>
<dbReference type="EMBL" id="MHIL01000025">
    <property type="protein sequence ID" value="OGY51028.1"/>
    <property type="molecule type" value="Genomic_DNA"/>
</dbReference>
<evidence type="ECO:0000256" key="6">
    <source>
        <dbReference type="HAMAP-Rule" id="MF_00031"/>
    </source>
</evidence>
<keyword evidence="1 6" id="KW-0963">Cytoplasm</keyword>
<name>A0A1G1YFA2_9BACT</name>
<dbReference type="Gene3D" id="1.10.8.10">
    <property type="entry name" value="DNA helicase RuvA subunit, C-terminal domain"/>
    <property type="match status" value="1"/>
</dbReference>
<gene>
    <name evidence="6" type="primary">ruvA</name>
    <name evidence="8" type="ORF">A3J59_01605</name>
</gene>
<evidence type="ECO:0000313" key="8">
    <source>
        <dbReference type="EMBL" id="OGY51028.1"/>
    </source>
</evidence>
<dbReference type="InterPro" id="IPR000085">
    <property type="entry name" value="RuvA"/>
</dbReference>
<keyword evidence="8" id="KW-0347">Helicase</keyword>
<dbReference type="Proteomes" id="UP000177310">
    <property type="component" value="Unassembled WGS sequence"/>
</dbReference>
<dbReference type="GO" id="GO:0048476">
    <property type="term" value="C:Holliday junction resolvase complex"/>
    <property type="evidence" value="ECO:0007669"/>
    <property type="project" value="UniProtKB-UniRule"/>
</dbReference>
<dbReference type="GO" id="GO:0006310">
    <property type="term" value="P:DNA recombination"/>
    <property type="evidence" value="ECO:0007669"/>
    <property type="project" value="UniProtKB-UniRule"/>
</dbReference>
<evidence type="ECO:0000256" key="3">
    <source>
        <dbReference type="ARBA" id="ARBA00023125"/>
    </source>
</evidence>
<comment type="subcellular location">
    <subcellularLocation>
        <location evidence="6">Cytoplasm</location>
    </subcellularLocation>
</comment>
<feature type="domain" description="Helix-hairpin-helix DNA-binding motif class 1" evidence="7">
    <location>
        <begin position="112"/>
        <end position="131"/>
    </location>
</feature>
<comment type="function">
    <text evidence="6">The RuvA-RuvB-RuvC complex processes Holliday junction (HJ) DNA during genetic recombination and DNA repair, while the RuvA-RuvB complex plays an important role in the rescue of blocked DNA replication forks via replication fork reversal (RFR). RuvA specifically binds to HJ cruciform DNA, conferring on it an open structure. The RuvB hexamer acts as an ATP-dependent pump, pulling dsDNA into and through the RuvAB complex. HJ branch migration allows RuvC to scan DNA until it finds its consensus sequence, where it cleaves and resolves the cruciform DNA.</text>
</comment>
<dbReference type="GO" id="GO:0009379">
    <property type="term" value="C:Holliday junction helicase complex"/>
    <property type="evidence" value="ECO:0007669"/>
    <property type="project" value="InterPro"/>
</dbReference>
<keyword evidence="8" id="KW-0378">Hydrolase</keyword>
<comment type="caution">
    <text evidence="8">The sequence shown here is derived from an EMBL/GenBank/DDBJ whole genome shotgun (WGS) entry which is preliminary data.</text>
</comment>
<dbReference type="Pfam" id="PF01330">
    <property type="entry name" value="RuvA_N"/>
    <property type="match status" value="1"/>
</dbReference>
<evidence type="ECO:0000256" key="4">
    <source>
        <dbReference type="ARBA" id="ARBA00023172"/>
    </source>
</evidence>
<dbReference type="GO" id="GO:0006281">
    <property type="term" value="P:DNA repair"/>
    <property type="evidence" value="ECO:0007669"/>
    <property type="project" value="UniProtKB-UniRule"/>
</dbReference>
<keyword evidence="4 6" id="KW-0233">DNA recombination</keyword>
<feature type="domain" description="Helix-hairpin-helix DNA-binding motif class 1" evidence="7">
    <location>
        <begin position="77"/>
        <end position="96"/>
    </location>
</feature>
<dbReference type="InterPro" id="IPR010994">
    <property type="entry name" value="RuvA_2-like"/>
</dbReference>
<reference evidence="8 9" key="1">
    <citation type="journal article" date="2016" name="Nat. Commun.">
        <title>Thousands of microbial genomes shed light on interconnected biogeochemical processes in an aquifer system.</title>
        <authorList>
            <person name="Anantharaman K."/>
            <person name="Brown C.T."/>
            <person name="Hug L.A."/>
            <person name="Sharon I."/>
            <person name="Castelle C.J."/>
            <person name="Probst A.J."/>
            <person name="Thomas B.C."/>
            <person name="Singh A."/>
            <person name="Wilkins M.J."/>
            <person name="Karaoz U."/>
            <person name="Brodie E.L."/>
            <person name="Williams K.H."/>
            <person name="Hubbard S.S."/>
            <person name="Banfield J.F."/>
        </authorList>
    </citation>
    <scope>NUCLEOTIDE SEQUENCE [LARGE SCALE GENOMIC DNA]</scope>
</reference>
<dbReference type="Pfam" id="PF14520">
    <property type="entry name" value="HHH_5"/>
    <property type="match status" value="1"/>
</dbReference>
<organism evidence="8 9">
    <name type="scientific">Candidatus Buchananbacteria bacterium RIFCSPHIGHO2_02_FULL_56_16</name>
    <dbReference type="NCBI Taxonomy" id="1797542"/>
    <lineage>
        <taxon>Bacteria</taxon>
        <taxon>Candidatus Buchananiibacteriota</taxon>
    </lineage>
</organism>
<protein>
    <recommendedName>
        <fullName evidence="6">Holliday junction branch migration complex subunit RuvA</fullName>
    </recommendedName>
</protein>
<dbReference type="InterPro" id="IPR003583">
    <property type="entry name" value="Hlx-hairpin-Hlx_DNA-bd_motif"/>
</dbReference>
<evidence type="ECO:0000256" key="5">
    <source>
        <dbReference type="ARBA" id="ARBA00023204"/>
    </source>
</evidence>
<dbReference type="GO" id="GO:0009378">
    <property type="term" value="F:four-way junction helicase activity"/>
    <property type="evidence" value="ECO:0007669"/>
    <property type="project" value="InterPro"/>
</dbReference>
<keyword evidence="2 6" id="KW-0227">DNA damage</keyword>
<keyword evidence="3 6" id="KW-0238">DNA-binding</keyword>
<accession>A0A1G1YFA2</accession>
<keyword evidence="8" id="KW-0067">ATP-binding</keyword>
<dbReference type="InterPro" id="IPR011114">
    <property type="entry name" value="RuvA_C"/>
</dbReference>
<evidence type="ECO:0000256" key="2">
    <source>
        <dbReference type="ARBA" id="ARBA00022763"/>
    </source>
</evidence>
<proteinExistence type="inferred from homology"/>